<feature type="compositionally biased region" description="Polar residues" evidence="2">
    <location>
        <begin position="22"/>
        <end position="34"/>
    </location>
</feature>
<feature type="non-terminal residue" evidence="3">
    <location>
        <position position="298"/>
    </location>
</feature>
<evidence type="ECO:0000313" key="3">
    <source>
        <dbReference type="EMBL" id="KAG0247529.1"/>
    </source>
</evidence>
<dbReference type="SUPFAM" id="SSF81901">
    <property type="entry name" value="HCP-like"/>
    <property type="match status" value="2"/>
</dbReference>
<dbReference type="AlphaFoldDB" id="A0A9P6TUU6"/>
<evidence type="ECO:0000313" key="4">
    <source>
        <dbReference type="Proteomes" id="UP000807716"/>
    </source>
</evidence>
<dbReference type="OrthoDB" id="272077at2759"/>
<feature type="region of interest" description="Disordered" evidence="2">
    <location>
        <begin position="69"/>
        <end position="90"/>
    </location>
</feature>
<keyword evidence="4" id="KW-1185">Reference proteome</keyword>
<evidence type="ECO:0008006" key="5">
    <source>
        <dbReference type="Google" id="ProtNLM"/>
    </source>
</evidence>
<organism evidence="3 4">
    <name type="scientific">Actinomortierella ambigua</name>
    <dbReference type="NCBI Taxonomy" id="1343610"/>
    <lineage>
        <taxon>Eukaryota</taxon>
        <taxon>Fungi</taxon>
        <taxon>Fungi incertae sedis</taxon>
        <taxon>Mucoromycota</taxon>
        <taxon>Mortierellomycotina</taxon>
        <taxon>Mortierellomycetes</taxon>
        <taxon>Mortierellales</taxon>
        <taxon>Mortierellaceae</taxon>
        <taxon>Actinomortierella</taxon>
    </lineage>
</organism>
<dbReference type="InterPro" id="IPR011990">
    <property type="entry name" value="TPR-like_helical_dom_sf"/>
</dbReference>
<dbReference type="Proteomes" id="UP000807716">
    <property type="component" value="Unassembled WGS sequence"/>
</dbReference>
<dbReference type="PANTHER" id="PTHR11102">
    <property type="entry name" value="SEL-1-LIKE PROTEIN"/>
    <property type="match status" value="1"/>
</dbReference>
<evidence type="ECO:0000256" key="1">
    <source>
        <dbReference type="ARBA" id="ARBA00038101"/>
    </source>
</evidence>
<proteinExistence type="inferred from homology"/>
<dbReference type="Pfam" id="PF08238">
    <property type="entry name" value="Sel1"/>
    <property type="match status" value="4"/>
</dbReference>
<dbReference type="InterPro" id="IPR050767">
    <property type="entry name" value="Sel1_AlgK"/>
</dbReference>
<dbReference type="EMBL" id="JAAAJB010001671">
    <property type="protein sequence ID" value="KAG0247529.1"/>
    <property type="molecule type" value="Genomic_DNA"/>
</dbReference>
<reference evidence="3" key="1">
    <citation type="journal article" date="2020" name="Fungal Divers.">
        <title>Resolving the Mortierellaceae phylogeny through synthesis of multi-gene phylogenetics and phylogenomics.</title>
        <authorList>
            <person name="Vandepol N."/>
            <person name="Liber J."/>
            <person name="Desiro A."/>
            <person name="Na H."/>
            <person name="Kennedy M."/>
            <person name="Barry K."/>
            <person name="Grigoriev I.V."/>
            <person name="Miller A.N."/>
            <person name="O'Donnell K."/>
            <person name="Stajich J.E."/>
            <person name="Bonito G."/>
        </authorList>
    </citation>
    <scope>NUCLEOTIDE SEQUENCE</scope>
    <source>
        <strain evidence="3">BC1065</strain>
    </source>
</reference>
<dbReference type="PANTHER" id="PTHR11102:SF160">
    <property type="entry name" value="ERAD-ASSOCIATED E3 UBIQUITIN-PROTEIN LIGASE COMPONENT HRD3"/>
    <property type="match status" value="1"/>
</dbReference>
<comment type="similarity">
    <text evidence="1">Belongs to the sel-1 family.</text>
</comment>
<dbReference type="SMART" id="SM00671">
    <property type="entry name" value="SEL1"/>
    <property type="match status" value="5"/>
</dbReference>
<evidence type="ECO:0000256" key="2">
    <source>
        <dbReference type="SAM" id="MobiDB-lite"/>
    </source>
</evidence>
<dbReference type="InterPro" id="IPR006597">
    <property type="entry name" value="Sel1-like"/>
</dbReference>
<sequence>MTATIPRALTPEATVNMPMRNTGPNASLSVSSPSDEPKVGQPFEEFTTLYHIEELNDIDSQVSLTQMCETSGGGVTKDSKKASTRPHQAAEQGHLDAMCCVGDTYARGHIAEQNDDEAARWYKNTSGQGNFGSQNSFDTATQGGLLAAETDFGAVPLLPETSRYGIAVPKSSLAQAMSISFTDQRNTQAVVTRQAAERGDATAQNALELMYRDGQDVEQSDVEAVKWYNKAASQGNPNGQNNLGNMYKNGQGVEQSDVEAVKWYTKAASQGNPREQFNLGVMYENGRGVEQSDFEAVK</sequence>
<feature type="region of interest" description="Disordered" evidence="2">
    <location>
        <begin position="1"/>
        <end position="39"/>
    </location>
</feature>
<accession>A0A9P6TUU6</accession>
<dbReference type="Gene3D" id="1.25.40.10">
    <property type="entry name" value="Tetratricopeptide repeat domain"/>
    <property type="match status" value="2"/>
</dbReference>
<comment type="caution">
    <text evidence="3">The sequence shown here is derived from an EMBL/GenBank/DDBJ whole genome shotgun (WGS) entry which is preliminary data.</text>
</comment>
<protein>
    <recommendedName>
        <fullName evidence="5">HCP-like protein</fullName>
    </recommendedName>
</protein>
<name>A0A9P6TUU6_9FUNG</name>
<gene>
    <name evidence="3" type="ORF">DFQ27_001891</name>
</gene>